<dbReference type="InterPro" id="IPR002880">
    <property type="entry name" value="Pyrv_Fd/Flavodoxin_OxRdtase_N"/>
</dbReference>
<accession>X1P183</accession>
<dbReference type="AlphaFoldDB" id="X1P183"/>
<evidence type="ECO:0000313" key="3">
    <source>
        <dbReference type="EMBL" id="GAI50042.1"/>
    </source>
</evidence>
<feature type="non-terminal residue" evidence="3">
    <location>
        <position position="56"/>
    </location>
</feature>
<dbReference type="Pfam" id="PF01855">
    <property type="entry name" value="POR_N"/>
    <property type="match status" value="1"/>
</dbReference>
<dbReference type="InterPro" id="IPR029061">
    <property type="entry name" value="THDP-binding"/>
</dbReference>
<gene>
    <name evidence="3" type="ORF">S06H3_52527</name>
</gene>
<dbReference type="GO" id="GO:0016491">
    <property type="term" value="F:oxidoreductase activity"/>
    <property type="evidence" value="ECO:0007669"/>
    <property type="project" value="UniProtKB-KW"/>
</dbReference>
<sequence length="56" mass="6065">MVLRKSVLLPGTYYFSGNEAITEGAIAAGCNFYGGYPITPSTEVMERISVRFIDTG</sequence>
<proteinExistence type="predicted"/>
<dbReference type="EMBL" id="BARV01033415">
    <property type="protein sequence ID" value="GAI50042.1"/>
    <property type="molecule type" value="Genomic_DNA"/>
</dbReference>
<feature type="domain" description="Pyruvate flavodoxin/ferredoxin oxidoreductase pyrimidine binding" evidence="2">
    <location>
        <begin position="23"/>
        <end position="49"/>
    </location>
</feature>
<evidence type="ECO:0000259" key="2">
    <source>
        <dbReference type="Pfam" id="PF01855"/>
    </source>
</evidence>
<name>X1P183_9ZZZZ</name>
<comment type="caution">
    <text evidence="3">The sequence shown here is derived from an EMBL/GenBank/DDBJ whole genome shotgun (WGS) entry which is preliminary data.</text>
</comment>
<keyword evidence="1" id="KW-0560">Oxidoreductase</keyword>
<protein>
    <recommendedName>
        <fullName evidence="2">Pyruvate flavodoxin/ferredoxin oxidoreductase pyrimidine binding domain-containing protein</fullName>
    </recommendedName>
</protein>
<evidence type="ECO:0000256" key="1">
    <source>
        <dbReference type="ARBA" id="ARBA00023002"/>
    </source>
</evidence>
<dbReference type="Gene3D" id="3.40.50.970">
    <property type="match status" value="1"/>
</dbReference>
<organism evidence="3">
    <name type="scientific">marine sediment metagenome</name>
    <dbReference type="NCBI Taxonomy" id="412755"/>
    <lineage>
        <taxon>unclassified sequences</taxon>
        <taxon>metagenomes</taxon>
        <taxon>ecological metagenomes</taxon>
    </lineage>
</organism>
<reference evidence="3" key="1">
    <citation type="journal article" date="2014" name="Front. Microbiol.">
        <title>High frequency of phylogenetically diverse reductive dehalogenase-homologous genes in deep subseafloor sedimentary metagenomes.</title>
        <authorList>
            <person name="Kawai M."/>
            <person name="Futagami T."/>
            <person name="Toyoda A."/>
            <person name="Takaki Y."/>
            <person name="Nishi S."/>
            <person name="Hori S."/>
            <person name="Arai W."/>
            <person name="Tsubouchi T."/>
            <person name="Morono Y."/>
            <person name="Uchiyama I."/>
            <person name="Ito T."/>
            <person name="Fujiyama A."/>
            <person name="Inagaki F."/>
            <person name="Takami H."/>
        </authorList>
    </citation>
    <scope>NUCLEOTIDE SEQUENCE</scope>
    <source>
        <strain evidence="3">Expedition CK06-06</strain>
    </source>
</reference>
<dbReference type="SUPFAM" id="SSF52518">
    <property type="entry name" value="Thiamin diphosphate-binding fold (THDP-binding)"/>
    <property type="match status" value="1"/>
</dbReference>